<keyword evidence="1" id="KW-0175">Coiled coil</keyword>
<dbReference type="KEGG" id="pchi:PC41400_06830"/>
<dbReference type="RefSeq" id="WP_042229476.1">
    <property type="nucleotide sequence ID" value="NZ_CP026520.1"/>
</dbReference>
<dbReference type="AlphaFoldDB" id="A0A410WSS9"/>
<keyword evidence="5" id="KW-1185">Reference proteome</keyword>
<evidence type="ECO:0000313" key="5">
    <source>
        <dbReference type="Proteomes" id="UP001527202"/>
    </source>
</evidence>
<feature type="coiled-coil region" evidence="1">
    <location>
        <begin position="22"/>
        <end position="49"/>
    </location>
</feature>
<proteinExistence type="predicted"/>
<evidence type="ECO:0000313" key="4">
    <source>
        <dbReference type="Proteomes" id="UP000288943"/>
    </source>
</evidence>
<dbReference type="GeneID" id="95374532"/>
<reference evidence="2 5" key="2">
    <citation type="submission" date="2022-05" db="EMBL/GenBank/DDBJ databases">
        <title>Genome Sequencing of Bee-Associated Microbes.</title>
        <authorList>
            <person name="Dunlap C."/>
        </authorList>
    </citation>
    <scope>NUCLEOTIDE SEQUENCE [LARGE SCALE GENOMIC DNA]</scope>
    <source>
        <strain evidence="2 5">NRRL B-23120</strain>
    </source>
</reference>
<dbReference type="Pfam" id="PF09969">
    <property type="entry name" value="DUF2203"/>
    <property type="match status" value="1"/>
</dbReference>
<dbReference type="EMBL" id="JAMDMJ010000008">
    <property type="protein sequence ID" value="MCY9595631.1"/>
    <property type="molecule type" value="Genomic_DNA"/>
</dbReference>
<gene>
    <name evidence="2" type="ORF">M5X16_07595</name>
    <name evidence="3" type="ORF">PC41400_06830</name>
</gene>
<dbReference type="Proteomes" id="UP000288943">
    <property type="component" value="Chromosome"/>
</dbReference>
<sequence>MAKRYFTVAEANALLPSVQDQISGLKEIKKKFEDKYAELREKRQAVHKLGGTEPNDPLFELECDLEFLQIEARGMIQHFYHQGIELKDIDSGLVDFPSILGGEEVLLCWRSGEERIGYYHSRHDGYTGRKPLPGD</sequence>
<dbReference type="Proteomes" id="UP001527202">
    <property type="component" value="Unassembled WGS sequence"/>
</dbReference>
<evidence type="ECO:0000256" key="1">
    <source>
        <dbReference type="SAM" id="Coils"/>
    </source>
</evidence>
<accession>A0A410WSS9</accession>
<dbReference type="InterPro" id="IPR018699">
    <property type="entry name" value="DUF2203"/>
</dbReference>
<protein>
    <submittedName>
        <fullName evidence="3">DUF2203 domain-containing protein</fullName>
    </submittedName>
</protein>
<evidence type="ECO:0000313" key="3">
    <source>
        <dbReference type="EMBL" id="QAV17392.1"/>
    </source>
</evidence>
<organism evidence="3 4">
    <name type="scientific">Paenibacillus chitinolyticus</name>
    <dbReference type="NCBI Taxonomy" id="79263"/>
    <lineage>
        <taxon>Bacteria</taxon>
        <taxon>Bacillati</taxon>
        <taxon>Bacillota</taxon>
        <taxon>Bacilli</taxon>
        <taxon>Bacillales</taxon>
        <taxon>Paenibacillaceae</taxon>
        <taxon>Paenibacillus</taxon>
    </lineage>
</organism>
<reference evidence="3 4" key="1">
    <citation type="submission" date="2018-01" db="EMBL/GenBank/DDBJ databases">
        <title>The whole genome sequencing and assembly of Paenibacillus chitinolyticus KCCM 41400 strain.</title>
        <authorList>
            <person name="Kim J.-Y."/>
            <person name="Park M.-K."/>
            <person name="Lee Y.-J."/>
            <person name="Yi H."/>
            <person name="Bahn Y.-S."/>
            <person name="Kim J.F."/>
            <person name="Lee D.-W."/>
        </authorList>
    </citation>
    <scope>NUCLEOTIDE SEQUENCE [LARGE SCALE GENOMIC DNA]</scope>
    <source>
        <strain evidence="3 4">KCCM 41400</strain>
    </source>
</reference>
<evidence type="ECO:0000313" key="2">
    <source>
        <dbReference type="EMBL" id="MCY9595631.1"/>
    </source>
</evidence>
<dbReference type="EMBL" id="CP026520">
    <property type="protein sequence ID" value="QAV17392.1"/>
    <property type="molecule type" value="Genomic_DNA"/>
</dbReference>
<dbReference type="PIRSF" id="PIRSF016498">
    <property type="entry name" value="UCP016498"/>
    <property type="match status" value="1"/>
</dbReference>
<dbReference type="OrthoDB" id="9802910at2"/>
<name>A0A410WSS9_9BACL</name>